<dbReference type="AlphaFoldDB" id="A0AAU9SUI4"/>
<dbReference type="Proteomes" id="UP000836841">
    <property type="component" value="Chromosome 6"/>
</dbReference>
<proteinExistence type="predicted"/>
<organism evidence="1 2">
    <name type="scientific">Thlaspi arvense</name>
    <name type="common">Field penny-cress</name>
    <dbReference type="NCBI Taxonomy" id="13288"/>
    <lineage>
        <taxon>Eukaryota</taxon>
        <taxon>Viridiplantae</taxon>
        <taxon>Streptophyta</taxon>
        <taxon>Embryophyta</taxon>
        <taxon>Tracheophyta</taxon>
        <taxon>Spermatophyta</taxon>
        <taxon>Magnoliopsida</taxon>
        <taxon>eudicotyledons</taxon>
        <taxon>Gunneridae</taxon>
        <taxon>Pentapetalae</taxon>
        <taxon>rosids</taxon>
        <taxon>malvids</taxon>
        <taxon>Brassicales</taxon>
        <taxon>Brassicaceae</taxon>
        <taxon>Thlaspideae</taxon>
        <taxon>Thlaspi</taxon>
    </lineage>
</organism>
<evidence type="ECO:0000313" key="1">
    <source>
        <dbReference type="EMBL" id="CAH2070510.1"/>
    </source>
</evidence>
<evidence type="ECO:0000313" key="2">
    <source>
        <dbReference type="Proteomes" id="UP000836841"/>
    </source>
</evidence>
<gene>
    <name evidence="1" type="ORF">TAV2_LOCUS21442</name>
</gene>
<accession>A0AAU9SUI4</accession>
<dbReference type="EMBL" id="OU466862">
    <property type="protein sequence ID" value="CAH2070510.1"/>
    <property type="molecule type" value="Genomic_DNA"/>
</dbReference>
<protein>
    <submittedName>
        <fullName evidence="1">Uncharacterized protein</fullName>
    </submittedName>
</protein>
<reference evidence="1 2" key="1">
    <citation type="submission" date="2022-03" db="EMBL/GenBank/DDBJ databases">
        <authorList>
            <person name="Nunn A."/>
            <person name="Chopra R."/>
            <person name="Nunn A."/>
            <person name="Contreras Garrido A."/>
        </authorList>
    </citation>
    <scope>NUCLEOTIDE SEQUENCE [LARGE SCALE GENOMIC DNA]</scope>
</reference>
<sequence length="178" mass="18933">MPRNSIGLESYCYSDTEASNDVSATTTTSATNIVDTSLVSASALNLEKTTLTKDNVNPASNHLLDPTEVAPITNVHYTTINDSLTQLVITENVVLSENAPLSAEDPALIETASLNDGNAPTTLHVFPVVPMVTQSNSYSVLEPYNDLSDNSDMLLGNEEVVEGASLLQWRLSSGNFAG</sequence>
<keyword evidence="2" id="KW-1185">Reference proteome</keyword>
<name>A0AAU9SUI4_THLAR</name>